<accession>A0A1M6FHZ6</accession>
<feature type="transmembrane region" description="Helical" evidence="1">
    <location>
        <begin position="43"/>
        <end position="66"/>
    </location>
</feature>
<evidence type="ECO:0000256" key="1">
    <source>
        <dbReference type="SAM" id="Phobius"/>
    </source>
</evidence>
<keyword evidence="1" id="KW-0812">Transmembrane</keyword>
<dbReference type="STRING" id="758803.SAMN05421803_10334"/>
<evidence type="ECO:0000313" key="3">
    <source>
        <dbReference type="Proteomes" id="UP000184452"/>
    </source>
</evidence>
<dbReference type="RefSeq" id="WP_073376577.1">
    <property type="nucleotide sequence ID" value="NZ_FQZK01000003.1"/>
</dbReference>
<dbReference type="OrthoDB" id="3467914at2"/>
<keyword evidence="1" id="KW-0472">Membrane</keyword>
<dbReference type="NCBIfam" id="NF038083">
    <property type="entry name" value="CU044_5270_fam"/>
    <property type="match status" value="1"/>
</dbReference>
<sequence length="358" mass="39300">MNELDHLRTLRSQIPERTSEELALLTGWRPGRGEFRPVRRPRLLPLALSGLALVAAAAVFLALVVFPGSFTVGVGPAVDPSEEAIEEVEGDPMETMGPLIEKIGAQEQTGTVWYTRSETTEAIGVGPADDPYAMLYRITGEHWRNTALSQSSHRGLDDRWEPASEEQRAAWERDGSPQTWTESTNGDVSIAQEHAMDVPGPPYKDWYYVIGDTVQLEDEDLAALPTDPDGLRGEFGLGTAVRPGDRPLQPYFDAAALPTSPEVRAGIYEMIAQAPEVAPFEGEDVLGRPAVGISQVADDGAQGRFEQRLLFDPETAELLSYETIVITPPEHAQAWQRPGEHARYVAYEESLWTSEGPP</sequence>
<proteinExistence type="predicted"/>
<dbReference type="EMBL" id="FQZK01000003">
    <property type="protein sequence ID" value="SHI97266.1"/>
    <property type="molecule type" value="Genomic_DNA"/>
</dbReference>
<keyword evidence="1" id="KW-1133">Transmembrane helix</keyword>
<organism evidence="2 3">
    <name type="scientific">Nocardiopsis flavescens</name>
    <dbReference type="NCBI Taxonomy" id="758803"/>
    <lineage>
        <taxon>Bacteria</taxon>
        <taxon>Bacillati</taxon>
        <taxon>Actinomycetota</taxon>
        <taxon>Actinomycetes</taxon>
        <taxon>Streptosporangiales</taxon>
        <taxon>Nocardiopsidaceae</taxon>
        <taxon>Nocardiopsis</taxon>
    </lineage>
</organism>
<evidence type="ECO:0000313" key="2">
    <source>
        <dbReference type="EMBL" id="SHI97266.1"/>
    </source>
</evidence>
<reference evidence="2 3" key="1">
    <citation type="submission" date="2016-11" db="EMBL/GenBank/DDBJ databases">
        <authorList>
            <person name="Jaros S."/>
            <person name="Januszkiewicz K."/>
            <person name="Wedrychowicz H."/>
        </authorList>
    </citation>
    <scope>NUCLEOTIDE SEQUENCE [LARGE SCALE GENOMIC DNA]</scope>
    <source>
        <strain evidence="2 3">CGMCC 4.5723</strain>
    </source>
</reference>
<name>A0A1M6FHZ6_9ACTN</name>
<dbReference type="InterPro" id="IPR047789">
    <property type="entry name" value="CU044_5270-like"/>
</dbReference>
<dbReference type="Proteomes" id="UP000184452">
    <property type="component" value="Unassembled WGS sequence"/>
</dbReference>
<evidence type="ECO:0008006" key="4">
    <source>
        <dbReference type="Google" id="ProtNLM"/>
    </source>
</evidence>
<dbReference type="AlphaFoldDB" id="A0A1M6FHZ6"/>
<gene>
    <name evidence="2" type="ORF">SAMN05421803_10334</name>
</gene>
<protein>
    <recommendedName>
        <fullName evidence="4">CU044_5270 family protein</fullName>
    </recommendedName>
</protein>
<keyword evidence="3" id="KW-1185">Reference proteome</keyword>